<dbReference type="Pfam" id="PF13193">
    <property type="entry name" value="AMP-binding_C"/>
    <property type="match status" value="1"/>
</dbReference>
<dbReference type="PANTHER" id="PTHR43352">
    <property type="entry name" value="ACETYL-COA SYNTHETASE"/>
    <property type="match status" value="1"/>
</dbReference>
<dbReference type="Pfam" id="PF00501">
    <property type="entry name" value="AMP-binding"/>
    <property type="match status" value="1"/>
</dbReference>
<dbReference type="EMBL" id="BAABHS010000012">
    <property type="protein sequence ID" value="GAA4969013.1"/>
    <property type="molecule type" value="Genomic_DNA"/>
</dbReference>
<sequence length="551" mass="58920">MELSPSAHVDTFCRDRLPPFEQWPELLFELPELVYPDRLNCAVALLDDTAARHGADRACLRTPDETWTYADLQRAARQVARVLVDDHGLVPGNRVLLRGPNNPWLVAGWFGVLRAGGVVVTTMPLLRAHELATLCAISTPVVAICDHRFLGELDTAAVPGLATIAYGGPGDADLTARCAAVGDADFPPVDTAADDVALVAFTSGTTGRPKATLHFHRDVLANADTFSRHVLAPRPDDVFTGTPPLGFTFGLGGLVVFPLRAGASTLLVERATPEELVDLIDRFGVQVLFTAPTFYRAVIATGAAARLAGLRRCVSAGEALPADVWHRFRDATGLRIIDGIGATEMLHVFISAADDAIRPGATGLPVPGYRAEVLGADGTPAPDGEPGPLVVKGPTGCRYLDDERQAAYVRDGWNYTGDTYIRDADGYFWYQARSDDMIVSSGYNIAGPEVEDALLAHPDVLECGVVGAPDEARGTIVKAYVVLRPGVPSGDDTAKALQAFTKAAIAPYKYPRAVEFVDALPRTGTGKLRRTELRAWAAAHAGNRDTTSRRA</sequence>
<name>A0ABP9HEI3_9ACTN</name>
<dbReference type="Gene3D" id="3.40.50.12780">
    <property type="entry name" value="N-terminal domain of ligase-like"/>
    <property type="match status" value="1"/>
</dbReference>
<keyword evidence="5" id="KW-1185">Reference proteome</keyword>
<feature type="domain" description="AMP-dependent synthetase/ligase" evidence="2">
    <location>
        <begin position="47"/>
        <end position="395"/>
    </location>
</feature>
<reference evidence="5" key="1">
    <citation type="journal article" date="2019" name="Int. J. Syst. Evol. Microbiol.">
        <title>The Global Catalogue of Microorganisms (GCM) 10K type strain sequencing project: providing services to taxonomists for standard genome sequencing and annotation.</title>
        <authorList>
            <consortium name="The Broad Institute Genomics Platform"/>
            <consortium name="The Broad Institute Genome Sequencing Center for Infectious Disease"/>
            <person name="Wu L."/>
            <person name="Ma J."/>
        </authorList>
    </citation>
    <scope>NUCLEOTIDE SEQUENCE [LARGE SCALE GENOMIC DNA]</scope>
    <source>
        <strain evidence="5">JCM 17986</strain>
    </source>
</reference>
<feature type="domain" description="AMP-binding enzyme C-terminal" evidence="3">
    <location>
        <begin position="449"/>
        <end position="527"/>
    </location>
</feature>
<dbReference type="InterPro" id="IPR020845">
    <property type="entry name" value="AMP-binding_CS"/>
</dbReference>
<dbReference type="InterPro" id="IPR025110">
    <property type="entry name" value="AMP-bd_C"/>
</dbReference>
<evidence type="ECO:0000256" key="1">
    <source>
        <dbReference type="ARBA" id="ARBA00022598"/>
    </source>
</evidence>
<dbReference type="InterPro" id="IPR045851">
    <property type="entry name" value="AMP-bd_C_sf"/>
</dbReference>
<gene>
    <name evidence="4" type="ORF">GCM10023205_37800</name>
</gene>
<organism evidence="4 5">
    <name type="scientific">Yinghuangia aomiensis</name>
    <dbReference type="NCBI Taxonomy" id="676205"/>
    <lineage>
        <taxon>Bacteria</taxon>
        <taxon>Bacillati</taxon>
        <taxon>Actinomycetota</taxon>
        <taxon>Actinomycetes</taxon>
        <taxon>Kitasatosporales</taxon>
        <taxon>Streptomycetaceae</taxon>
        <taxon>Yinghuangia</taxon>
    </lineage>
</organism>
<dbReference type="RefSeq" id="WP_345676703.1">
    <property type="nucleotide sequence ID" value="NZ_BAABHS010000012.1"/>
</dbReference>
<dbReference type="PANTHER" id="PTHR43352:SF1">
    <property type="entry name" value="ANTHRANILATE--COA LIGASE"/>
    <property type="match status" value="1"/>
</dbReference>
<evidence type="ECO:0000313" key="5">
    <source>
        <dbReference type="Proteomes" id="UP001500466"/>
    </source>
</evidence>
<accession>A0ABP9HEI3</accession>
<dbReference type="Gene3D" id="3.30.300.30">
    <property type="match status" value="1"/>
</dbReference>
<keyword evidence="1" id="KW-0436">Ligase</keyword>
<dbReference type="Proteomes" id="UP001500466">
    <property type="component" value="Unassembled WGS sequence"/>
</dbReference>
<proteinExistence type="predicted"/>
<evidence type="ECO:0000259" key="3">
    <source>
        <dbReference type="Pfam" id="PF13193"/>
    </source>
</evidence>
<evidence type="ECO:0000313" key="4">
    <source>
        <dbReference type="EMBL" id="GAA4969013.1"/>
    </source>
</evidence>
<dbReference type="SUPFAM" id="SSF56801">
    <property type="entry name" value="Acetyl-CoA synthetase-like"/>
    <property type="match status" value="1"/>
</dbReference>
<dbReference type="PROSITE" id="PS00455">
    <property type="entry name" value="AMP_BINDING"/>
    <property type="match status" value="1"/>
</dbReference>
<dbReference type="InterPro" id="IPR000873">
    <property type="entry name" value="AMP-dep_synth/lig_dom"/>
</dbReference>
<comment type="caution">
    <text evidence="4">The sequence shown here is derived from an EMBL/GenBank/DDBJ whole genome shotgun (WGS) entry which is preliminary data.</text>
</comment>
<evidence type="ECO:0000259" key="2">
    <source>
        <dbReference type="Pfam" id="PF00501"/>
    </source>
</evidence>
<dbReference type="InterPro" id="IPR042099">
    <property type="entry name" value="ANL_N_sf"/>
</dbReference>
<protein>
    <submittedName>
        <fullName evidence="4">AMP-binding protein</fullName>
    </submittedName>
</protein>